<dbReference type="Gene3D" id="2.60.120.890">
    <property type="entry name" value="BT2081, beta-jelly-roll domain"/>
    <property type="match status" value="1"/>
</dbReference>
<name>A0A412YCZ9_9BACE</name>
<dbReference type="PROSITE" id="PS51257">
    <property type="entry name" value="PROKAR_LIPOPROTEIN"/>
    <property type="match status" value="1"/>
</dbReference>
<reference evidence="4 5" key="1">
    <citation type="submission" date="2018-08" db="EMBL/GenBank/DDBJ databases">
        <title>A genome reference for cultivated species of the human gut microbiota.</title>
        <authorList>
            <person name="Zou Y."/>
            <person name="Xue W."/>
            <person name="Luo G."/>
        </authorList>
    </citation>
    <scope>NUCLEOTIDE SEQUENCE [LARGE SCALE GENOMIC DNA]</scope>
    <source>
        <strain evidence="4 5">AF14-32</strain>
    </source>
</reference>
<feature type="chain" id="PRO_5018984546" description="Carbohydrate metabolism domain-containing protein" evidence="1">
    <location>
        <begin position="23"/>
        <end position="651"/>
    </location>
</feature>
<dbReference type="Pfam" id="PF13201">
    <property type="entry name" value="PCMD"/>
    <property type="match status" value="1"/>
</dbReference>
<dbReference type="AlphaFoldDB" id="A0A412YCZ9"/>
<sequence length="651" mass="70690">MKKNLFYLFVFALSCTFLISCNDDDDYNVDPKTLIAEISGTYLGDLVVTLDGFQVGQSTQQIYVTEDGEASVKLELKDFAITIGDATIAVGDIVVPGITLAGDQSKVELKETNVVINHPELKELQVKVTGVITGETADLHIVVYAAELKQNIDVTFNGERTSKEVKDYAMEVAAWYARTELTVTGVDIEAKYPVDGIEVTYVGFNKIGIKSFSLSCYANDKTVTRSISIASANLLVGADGDTSIGTVKQTLTHKTYGDAELELSGKFVDGVLTLNMTVTQGETKAVYVYTGAKKLTGYAIEKMTIDNSVVVVQPEFGDITTTAGSVVFFVKPEATEDQLKSLVPQFEISAGAKITLNNQEYVAGTPVDFTTGQKFVVQAESGKSKRTYTVTYQKLTSFDFKSDLNSWETKNETGAQYRIYEEPANGWATSNEGVAWIKLYPALYGPEAPYAVTQSDDAKSGKAARLETLNTTGQAGMGGFIPAIPVVTSGSLFTGSFKVNISNTLKSTLFGYPCFKQPVAFKGSYKYTPGTTYYYCAQPADKANEVVEDKTKTDLPAMNAVLYEVDSYAFEYLDGTNLLTSDKIVAIASVDGKAQAQYTDFNVSFKFLDNKTFDSTKKYKLAIVCSSSKDGDKFSGAPGSVLLLDDLEVTF</sequence>
<evidence type="ECO:0000313" key="4">
    <source>
        <dbReference type="EMBL" id="RGV55410.1"/>
    </source>
</evidence>
<dbReference type="Pfam" id="PF13944">
    <property type="entry name" value="Calycin_like"/>
    <property type="match status" value="1"/>
</dbReference>
<feature type="domain" description="Lipocalin-like" evidence="3">
    <location>
        <begin position="39"/>
        <end position="159"/>
    </location>
</feature>
<evidence type="ECO:0000259" key="3">
    <source>
        <dbReference type="Pfam" id="PF13944"/>
    </source>
</evidence>
<dbReference type="RefSeq" id="WP_118421242.1">
    <property type="nucleotide sequence ID" value="NZ_QRZF01000004.1"/>
</dbReference>
<dbReference type="Gene3D" id="2.60.40.2340">
    <property type="match status" value="1"/>
</dbReference>
<dbReference type="Proteomes" id="UP000283850">
    <property type="component" value="Unassembled WGS sequence"/>
</dbReference>
<accession>A0A412YCZ9</accession>
<proteinExistence type="predicted"/>
<keyword evidence="1" id="KW-0732">Signal</keyword>
<evidence type="ECO:0000259" key="2">
    <source>
        <dbReference type="Pfam" id="PF13201"/>
    </source>
</evidence>
<comment type="caution">
    <text evidence="4">The sequence shown here is derived from an EMBL/GenBank/DDBJ whole genome shotgun (WGS) entry which is preliminary data.</text>
</comment>
<dbReference type="InterPro" id="IPR025112">
    <property type="entry name" value="PCMD"/>
</dbReference>
<dbReference type="EMBL" id="QRZF01000004">
    <property type="protein sequence ID" value="RGV55410.1"/>
    <property type="molecule type" value="Genomic_DNA"/>
</dbReference>
<dbReference type="InterPro" id="IPR038653">
    <property type="entry name" value="Put_CMD_sf"/>
</dbReference>
<feature type="domain" description="Putative carbohydrate metabolism" evidence="2">
    <location>
        <begin position="413"/>
        <end position="649"/>
    </location>
</feature>
<evidence type="ECO:0000256" key="1">
    <source>
        <dbReference type="SAM" id="SignalP"/>
    </source>
</evidence>
<dbReference type="InterPro" id="IPR024311">
    <property type="entry name" value="Lipocalin-like"/>
</dbReference>
<feature type="signal peptide" evidence="1">
    <location>
        <begin position="1"/>
        <end position="22"/>
    </location>
</feature>
<evidence type="ECO:0000313" key="5">
    <source>
        <dbReference type="Proteomes" id="UP000283850"/>
    </source>
</evidence>
<evidence type="ECO:0008006" key="6">
    <source>
        <dbReference type="Google" id="ProtNLM"/>
    </source>
</evidence>
<organism evidence="4 5">
    <name type="scientific">Bacteroides intestinalis</name>
    <dbReference type="NCBI Taxonomy" id="329854"/>
    <lineage>
        <taxon>Bacteria</taxon>
        <taxon>Pseudomonadati</taxon>
        <taxon>Bacteroidota</taxon>
        <taxon>Bacteroidia</taxon>
        <taxon>Bacteroidales</taxon>
        <taxon>Bacteroidaceae</taxon>
        <taxon>Bacteroides</taxon>
    </lineage>
</organism>
<gene>
    <name evidence="4" type="ORF">DWW10_07665</name>
</gene>
<dbReference type="Gene3D" id="2.40.128.350">
    <property type="match status" value="1"/>
</dbReference>
<protein>
    <recommendedName>
        <fullName evidence="6">Carbohydrate metabolism domain-containing protein</fullName>
    </recommendedName>
</protein>